<feature type="non-terminal residue" evidence="1">
    <location>
        <position position="144"/>
    </location>
</feature>
<accession>A0A504YZ25</accession>
<evidence type="ECO:0000313" key="1">
    <source>
        <dbReference type="EMBL" id="TPP62700.1"/>
    </source>
</evidence>
<dbReference type="Proteomes" id="UP000316759">
    <property type="component" value="Unassembled WGS sequence"/>
</dbReference>
<organism evidence="1 2">
    <name type="scientific">Fasciola gigantica</name>
    <name type="common">Giant liver fluke</name>
    <dbReference type="NCBI Taxonomy" id="46835"/>
    <lineage>
        <taxon>Eukaryota</taxon>
        <taxon>Metazoa</taxon>
        <taxon>Spiralia</taxon>
        <taxon>Lophotrochozoa</taxon>
        <taxon>Platyhelminthes</taxon>
        <taxon>Trematoda</taxon>
        <taxon>Digenea</taxon>
        <taxon>Plagiorchiida</taxon>
        <taxon>Echinostomata</taxon>
        <taxon>Echinostomatoidea</taxon>
        <taxon>Fasciolidae</taxon>
        <taxon>Fasciola</taxon>
    </lineage>
</organism>
<evidence type="ECO:0000313" key="2">
    <source>
        <dbReference type="Proteomes" id="UP000316759"/>
    </source>
</evidence>
<proteinExistence type="predicted"/>
<dbReference type="PANTHER" id="PTHR47331:SF1">
    <property type="entry name" value="GAG-LIKE PROTEIN"/>
    <property type="match status" value="1"/>
</dbReference>
<dbReference type="STRING" id="46835.A0A504YZ25"/>
<sequence length="144" mass="16382">MNVPAAHWVLEHRCGGKADPYAIRTPLGWTVVGPVLGHDQRKVRVDYINEGDPLMDRLEAMWASEFNESTVLGKSTTAEDKQVLKTLGSSTRFLNGHFEVPLPWKDGCLSPPNNQSIARKRLLWLKTRLMKHTDLKERYAEVMN</sequence>
<name>A0A504YZ25_FASGI</name>
<comment type="caution">
    <text evidence="1">The sequence shown here is derived from an EMBL/GenBank/DDBJ whole genome shotgun (WGS) entry which is preliminary data.</text>
</comment>
<reference evidence="1 2" key="1">
    <citation type="submission" date="2019-04" db="EMBL/GenBank/DDBJ databases">
        <title>Annotation for the trematode Fasciola gigantica.</title>
        <authorList>
            <person name="Choi Y.-J."/>
        </authorList>
    </citation>
    <scope>NUCLEOTIDE SEQUENCE [LARGE SCALE GENOMIC DNA]</scope>
    <source>
        <strain evidence="1">Uganda_cow_1</strain>
    </source>
</reference>
<protein>
    <submittedName>
        <fullName evidence="1">Uncharacterized protein</fullName>
    </submittedName>
</protein>
<keyword evidence="2" id="KW-1185">Reference proteome</keyword>
<dbReference type="EMBL" id="SUNJ01006538">
    <property type="protein sequence ID" value="TPP62700.1"/>
    <property type="molecule type" value="Genomic_DNA"/>
</dbReference>
<dbReference type="OrthoDB" id="6277910at2759"/>
<dbReference type="AlphaFoldDB" id="A0A504YZ25"/>
<gene>
    <name evidence="1" type="ORF">FGIG_08182</name>
</gene>
<dbReference type="PANTHER" id="PTHR47331">
    <property type="entry name" value="PHD-TYPE DOMAIN-CONTAINING PROTEIN"/>
    <property type="match status" value="1"/>
</dbReference>